<protein>
    <submittedName>
        <fullName evidence="1">Uncharacterized protein</fullName>
    </submittedName>
</protein>
<sequence length="210" mass="22546">MSTTSVDTEDNRNAKPSGSSQQTPSKTVIARSQKSPYTEDNRNAKPSGSSQQTPSKTVIARSQKSPWLTNLATACSERKAAIIEDVPRTFTSAHTMAHEIGHLVGSAHDGSKNPDSSVDPTACPAQEKKIMAPGMGTYMSYEFSYCSTAQIAQFTLVGSVHDDSTNNKMTVDGTSCPAAERKIMAPYAGAMNLVQKFSYCSTCQVAEFIM</sequence>
<name>A0ACB7S7C3_HYAAI</name>
<accession>A0ACB7S7C3</accession>
<keyword evidence="2" id="KW-1185">Reference proteome</keyword>
<gene>
    <name evidence="1" type="ORF">HPB50_015747</name>
</gene>
<proteinExistence type="predicted"/>
<reference evidence="1" key="1">
    <citation type="submission" date="2020-05" db="EMBL/GenBank/DDBJ databases">
        <title>Large-scale comparative analyses of tick genomes elucidate their genetic diversity and vector capacities.</title>
        <authorList>
            <person name="Jia N."/>
            <person name="Wang J."/>
            <person name="Shi W."/>
            <person name="Du L."/>
            <person name="Sun Y."/>
            <person name="Zhan W."/>
            <person name="Jiang J."/>
            <person name="Wang Q."/>
            <person name="Zhang B."/>
            <person name="Ji P."/>
            <person name="Sakyi L.B."/>
            <person name="Cui X."/>
            <person name="Yuan T."/>
            <person name="Jiang B."/>
            <person name="Yang W."/>
            <person name="Lam T.T.-Y."/>
            <person name="Chang Q."/>
            <person name="Ding S."/>
            <person name="Wang X."/>
            <person name="Zhu J."/>
            <person name="Ruan X."/>
            <person name="Zhao L."/>
            <person name="Wei J."/>
            <person name="Que T."/>
            <person name="Du C."/>
            <person name="Cheng J."/>
            <person name="Dai P."/>
            <person name="Han X."/>
            <person name="Huang E."/>
            <person name="Gao Y."/>
            <person name="Liu J."/>
            <person name="Shao H."/>
            <person name="Ye R."/>
            <person name="Li L."/>
            <person name="Wei W."/>
            <person name="Wang X."/>
            <person name="Wang C."/>
            <person name="Yang T."/>
            <person name="Huo Q."/>
            <person name="Li W."/>
            <person name="Guo W."/>
            <person name="Chen H."/>
            <person name="Zhou L."/>
            <person name="Ni X."/>
            <person name="Tian J."/>
            <person name="Zhou Y."/>
            <person name="Sheng Y."/>
            <person name="Liu T."/>
            <person name="Pan Y."/>
            <person name="Xia L."/>
            <person name="Li J."/>
            <person name="Zhao F."/>
            <person name="Cao W."/>
        </authorList>
    </citation>
    <scope>NUCLEOTIDE SEQUENCE</scope>
    <source>
        <strain evidence="1">Hyas-2018</strain>
    </source>
</reference>
<evidence type="ECO:0000313" key="2">
    <source>
        <dbReference type="Proteomes" id="UP000821845"/>
    </source>
</evidence>
<organism evidence="1 2">
    <name type="scientific">Hyalomma asiaticum</name>
    <name type="common">Tick</name>
    <dbReference type="NCBI Taxonomy" id="266040"/>
    <lineage>
        <taxon>Eukaryota</taxon>
        <taxon>Metazoa</taxon>
        <taxon>Ecdysozoa</taxon>
        <taxon>Arthropoda</taxon>
        <taxon>Chelicerata</taxon>
        <taxon>Arachnida</taxon>
        <taxon>Acari</taxon>
        <taxon>Parasitiformes</taxon>
        <taxon>Ixodida</taxon>
        <taxon>Ixodoidea</taxon>
        <taxon>Ixodidae</taxon>
        <taxon>Hyalomminae</taxon>
        <taxon>Hyalomma</taxon>
    </lineage>
</organism>
<comment type="caution">
    <text evidence="1">The sequence shown here is derived from an EMBL/GenBank/DDBJ whole genome shotgun (WGS) entry which is preliminary data.</text>
</comment>
<evidence type="ECO:0000313" key="1">
    <source>
        <dbReference type="EMBL" id="KAH6930638.1"/>
    </source>
</evidence>
<dbReference type="Proteomes" id="UP000821845">
    <property type="component" value="Chromosome 5"/>
</dbReference>
<dbReference type="EMBL" id="CM023485">
    <property type="protein sequence ID" value="KAH6930638.1"/>
    <property type="molecule type" value="Genomic_DNA"/>
</dbReference>